<keyword evidence="2" id="KW-0472">Membrane</keyword>
<evidence type="ECO:0000313" key="4">
    <source>
        <dbReference type="Proteomes" id="UP000038040"/>
    </source>
</evidence>
<dbReference type="Proteomes" id="UP000274756">
    <property type="component" value="Unassembled WGS sequence"/>
</dbReference>
<organism evidence="4 6">
    <name type="scientific">Dracunculus medinensis</name>
    <name type="common">Guinea worm</name>
    <dbReference type="NCBI Taxonomy" id="318479"/>
    <lineage>
        <taxon>Eukaryota</taxon>
        <taxon>Metazoa</taxon>
        <taxon>Ecdysozoa</taxon>
        <taxon>Nematoda</taxon>
        <taxon>Chromadorea</taxon>
        <taxon>Rhabditida</taxon>
        <taxon>Spirurina</taxon>
        <taxon>Dracunculoidea</taxon>
        <taxon>Dracunculidae</taxon>
        <taxon>Dracunculus</taxon>
    </lineage>
</organism>
<dbReference type="EMBL" id="UYYG01000113">
    <property type="protein sequence ID" value="VDN53237.1"/>
    <property type="molecule type" value="Genomic_DNA"/>
</dbReference>
<keyword evidence="2" id="KW-1133">Transmembrane helix</keyword>
<feature type="transmembrane region" description="Helical" evidence="2">
    <location>
        <begin position="31"/>
        <end position="51"/>
    </location>
</feature>
<name>A0A158Q6A0_DRAME</name>
<accession>A0A158Q6A0</accession>
<feature type="compositionally biased region" description="Low complexity" evidence="1">
    <location>
        <begin position="226"/>
        <end position="243"/>
    </location>
</feature>
<sequence length="450" mass="51250">MLSFTMSFIFFGFALILTFGYWKLSLNEINILWAGIISLIISTLYLINIFLSVNYIGSKTADFHSDSPSKIIVIHENIDANDKVTKDEMDFEHSENSICESRTASDSTIPVHKRPIPFNPTIHLNSNHTDVKTVQDQPKDLEKGINRQYWQIENTARIQSEIDSASGEFDGNIDKGCTTSSNEELKQCYFTNISNKQPQQPIIIGQYSPPSLQNRKPSRLKYDLFRSTSRISPSSSPSRFNNRNNREENQKIEQINTNEQKSLQKQRRFTTKASELLNSRKRFSKIGDRNKIDKSSDEESTSGSIGSTNCYEINPKIDNARQSSIIATEKYLDSAHDTNKAPNERYTDRHHQSSPTFIKSNNFAPSDTYGRYVRRMQRYASVDTLNDNNVIADEYIRCPTSLSLESPSCPSYIPPIIVAIDSARESGIVRHYSPRLKSRKRIASGKRGNN</sequence>
<keyword evidence="2" id="KW-0812">Transmembrane</keyword>
<evidence type="ECO:0000313" key="3">
    <source>
        <dbReference type="EMBL" id="VDN53237.1"/>
    </source>
</evidence>
<reference evidence="3 5" key="2">
    <citation type="submission" date="2018-11" db="EMBL/GenBank/DDBJ databases">
        <authorList>
            <consortium name="Pathogen Informatics"/>
        </authorList>
    </citation>
    <scope>NUCLEOTIDE SEQUENCE [LARGE SCALE GENOMIC DNA]</scope>
</reference>
<dbReference type="Proteomes" id="UP000038040">
    <property type="component" value="Unplaced"/>
</dbReference>
<evidence type="ECO:0000313" key="6">
    <source>
        <dbReference type="WBParaSite" id="DME_0000952401-mRNA-1"/>
    </source>
</evidence>
<evidence type="ECO:0000313" key="5">
    <source>
        <dbReference type="Proteomes" id="UP000274756"/>
    </source>
</evidence>
<feature type="transmembrane region" description="Helical" evidence="2">
    <location>
        <begin position="6"/>
        <end position="24"/>
    </location>
</feature>
<protein>
    <submittedName>
        <fullName evidence="3 6">Uncharacterized protein</fullName>
    </submittedName>
</protein>
<proteinExistence type="predicted"/>
<evidence type="ECO:0000256" key="2">
    <source>
        <dbReference type="SAM" id="Phobius"/>
    </source>
</evidence>
<dbReference type="AlphaFoldDB" id="A0A158Q6A0"/>
<reference evidence="6" key="1">
    <citation type="submission" date="2016-04" db="UniProtKB">
        <authorList>
            <consortium name="WormBaseParasite"/>
        </authorList>
    </citation>
    <scope>IDENTIFICATION</scope>
</reference>
<feature type="compositionally biased region" description="Basic and acidic residues" evidence="1">
    <location>
        <begin position="285"/>
        <end position="297"/>
    </location>
</feature>
<evidence type="ECO:0000256" key="1">
    <source>
        <dbReference type="SAM" id="MobiDB-lite"/>
    </source>
</evidence>
<feature type="region of interest" description="Disordered" evidence="1">
    <location>
        <begin position="226"/>
        <end position="307"/>
    </location>
</feature>
<gene>
    <name evidence="3" type="ORF">DME_LOCUS3210</name>
</gene>
<dbReference type="WBParaSite" id="DME_0000952401-mRNA-1">
    <property type="protein sequence ID" value="DME_0000952401-mRNA-1"/>
    <property type="gene ID" value="DME_0000952401"/>
</dbReference>
<keyword evidence="5" id="KW-1185">Reference proteome</keyword>
<feature type="compositionally biased region" description="Polar residues" evidence="1">
    <location>
        <begin position="252"/>
        <end position="263"/>
    </location>
</feature>